<evidence type="ECO:0000256" key="4">
    <source>
        <dbReference type="ARBA" id="ARBA00022989"/>
    </source>
</evidence>
<evidence type="ECO:0000313" key="8">
    <source>
        <dbReference type="EMBL" id="CAH0033878.1"/>
    </source>
</evidence>
<dbReference type="AlphaFoldDB" id="A0A9N9VW53"/>
<proteinExistence type="inferred from homology"/>
<evidence type="ECO:0000256" key="6">
    <source>
        <dbReference type="SAM" id="Phobius"/>
    </source>
</evidence>
<feature type="transmembrane region" description="Helical" evidence="6">
    <location>
        <begin position="49"/>
        <end position="76"/>
    </location>
</feature>
<comment type="similarity">
    <text evidence="2">Belongs to the major facilitator superfamily. Sugar transporter (TC 2.A.1.1) family.</text>
</comment>
<keyword evidence="4 6" id="KW-1133">Transmembrane helix</keyword>
<reference evidence="8" key="1">
    <citation type="submission" date="2021-10" db="EMBL/GenBank/DDBJ databases">
        <authorList>
            <person name="Piombo E."/>
        </authorList>
    </citation>
    <scope>NUCLEOTIDE SEQUENCE</scope>
</reference>
<keyword evidence="5 6" id="KW-0472">Membrane</keyword>
<sequence length="196" mass="21467">MPSAGVEQQANMSHPTNDNHDVIAQEAVIANKNEQGIGLFKSLKLYRMACLWSIFLSTCVIMEGFDIVLLNTLYAYPPFQRDFGERQPDSSYELAADWQSGLSGGNQAGQIIGLLLTGFITDRLGYRKTLIGALVFCTGFIFIVFFYDSLIQLLIGEILIAIPWGVLQTTTATYASEVCRPISAPTSQPTSIPAGF</sequence>
<dbReference type="OrthoDB" id="5153376at2759"/>
<evidence type="ECO:0000256" key="5">
    <source>
        <dbReference type="ARBA" id="ARBA00023136"/>
    </source>
</evidence>
<dbReference type="SUPFAM" id="SSF103473">
    <property type="entry name" value="MFS general substrate transporter"/>
    <property type="match status" value="1"/>
</dbReference>
<dbReference type="PANTHER" id="PTHR48022">
    <property type="entry name" value="PLASTIDIC GLUCOSE TRANSPORTER 4"/>
    <property type="match status" value="1"/>
</dbReference>
<feature type="domain" description="Major facilitator superfamily (MFS) profile" evidence="7">
    <location>
        <begin position="52"/>
        <end position="196"/>
    </location>
</feature>
<evidence type="ECO:0000259" key="7">
    <source>
        <dbReference type="PROSITE" id="PS50850"/>
    </source>
</evidence>
<comment type="caution">
    <text evidence="8">The sequence shown here is derived from an EMBL/GenBank/DDBJ whole genome shotgun (WGS) entry which is preliminary data.</text>
</comment>
<evidence type="ECO:0000313" key="9">
    <source>
        <dbReference type="Proteomes" id="UP000696573"/>
    </source>
</evidence>
<dbReference type="Pfam" id="PF00083">
    <property type="entry name" value="Sugar_tr"/>
    <property type="match status" value="1"/>
</dbReference>
<evidence type="ECO:0000256" key="3">
    <source>
        <dbReference type="ARBA" id="ARBA00022692"/>
    </source>
</evidence>
<protein>
    <recommendedName>
        <fullName evidence="7">Major facilitator superfamily (MFS) profile domain-containing protein</fullName>
    </recommendedName>
</protein>
<dbReference type="GO" id="GO:0005351">
    <property type="term" value="F:carbohydrate:proton symporter activity"/>
    <property type="evidence" value="ECO:0007669"/>
    <property type="project" value="TreeGrafter"/>
</dbReference>
<dbReference type="InterPro" id="IPR050360">
    <property type="entry name" value="MFS_Sugar_Transporters"/>
</dbReference>
<gene>
    <name evidence="8" type="ORF">CRHIZ90672A_00006792</name>
</gene>
<dbReference type="PROSITE" id="PS50850">
    <property type="entry name" value="MFS"/>
    <property type="match status" value="1"/>
</dbReference>
<dbReference type="Proteomes" id="UP000696573">
    <property type="component" value="Unassembled WGS sequence"/>
</dbReference>
<organism evidence="8 9">
    <name type="scientific">Clonostachys rhizophaga</name>
    <dbReference type="NCBI Taxonomy" id="160324"/>
    <lineage>
        <taxon>Eukaryota</taxon>
        <taxon>Fungi</taxon>
        <taxon>Dikarya</taxon>
        <taxon>Ascomycota</taxon>
        <taxon>Pezizomycotina</taxon>
        <taxon>Sordariomycetes</taxon>
        <taxon>Hypocreomycetidae</taxon>
        <taxon>Hypocreales</taxon>
        <taxon>Bionectriaceae</taxon>
        <taxon>Clonostachys</taxon>
    </lineage>
</organism>
<keyword evidence="9" id="KW-1185">Reference proteome</keyword>
<comment type="subcellular location">
    <subcellularLocation>
        <location evidence="1">Membrane</location>
        <topology evidence="1">Multi-pass membrane protein</topology>
    </subcellularLocation>
</comment>
<dbReference type="GO" id="GO:0016020">
    <property type="term" value="C:membrane"/>
    <property type="evidence" value="ECO:0007669"/>
    <property type="project" value="UniProtKB-SubCell"/>
</dbReference>
<dbReference type="PANTHER" id="PTHR48022:SF5">
    <property type="entry name" value="ALPHA-GLUCOSIDES PERMEASE MPH2-RELATED"/>
    <property type="match status" value="1"/>
</dbReference>
<evidence type="ECO:0000256" key="1">
    <source>
        <dbReference type="ARBA" id="ARBA00004141"/>
    </source>
</evidence>
<name>A0A9N9VW53_9HYPO</name>
<evidence type="ECO:0000256" key="2">
    <source>
        <dbReference type="ARBA" id="ARBA00010992"/>
    </source>
</evidence>
<keyword evidence="3 6" id="KW-0812">Transmembrane</keyword>
<dbReference type="InterPro" id="IPR020846">
    <property type="entry name" value="MFS_dom"/>
</dbReference>
<dbReference type="InterPro" id="IPR005828">
    <property type="entry name" value="MFS_sugar_transport-like"/>
</dbReference>
<dbReference type="EMBL" id="CABFNQ020000748">
    <property type="protein sequence ID" value="CAH0033878.1"/>
    <property type="molecule type" value="Genomic_DNA"/>
</dbReference>
<dbReference type="InterPro" id="IPR036259">
    <property type="entry name" value="MFS_trans_sf"/>
</dbReference>
<accession>A0A9N9VW53</accession>
<dbReference type="Gene3D" id="1.20.1250.20">
    <property type="entry name" value="MFS general substrate transporter like domains"/>
    <property type="match status" value="1"/>
</dbReference>
<feature type="transmembrane region" description="Helical" evidence="6">
    <location>
        <begin position="129"/>
        <end position="147"/>
    </location>
</feature>